<protein>
    <recommendedName>
        <fullName evidence="4">Por secretion system C-terminal sorting domain-containing protein</fullName>
    </recommendedName>
</protein>
<organism evidence="2 3">
    <name type="scientific">Ohtaekwangia koreensis</name>
    <dbReference type="NCBI Taxonomy" id="688867"/>
    <lineage>
        <taxon>Bacteria</taxon>
        <taxon>Pseudomonadati</taxon>
        <taxon>Bacteroidota</taxon>
        <taxon>Cytophagia</taxon>
        <taxon>Cytophagales</taxon>
        <taxon>Fulvivirgaceae</taxon>
        <taxon>Ohtaekwangia</taxon>
    </lineage>
</organism>
<evidence type="ECO:0008006" key="4">
    <source>
        <dbReference type="Google" id="ProtNLM"/>
    </source>
</evidence>
<dbReference type="Proteomes" id="UP000190961">
    <property type="component" value="Unassembled WGS sequence"/>
</dbReference>
<name>A0A1T5M0N1_9BACT</name>
<sequence length="186" mass="20114">MKTYSSFSMIILLVITCSTEVLSQTEFGDVSSGSANLELCLDSKRLNSDGSNPTLRSTVSTWYDKSGNGVNVTQNIANVATYSSGGMTFNSNGYYSDTSYYRLKQIDFDGKVDCSTVGNVILTSHRNDNNLILDQIHVLSAEGIAVNDKVVIKILSASQLEVDLSALPSGLYLIKTKTGSLTVEKK</sequence>
<dbReference type="STRING" id="688867.SAMN05660236_4021"/>
<evidence type="ECO:0000256" key="1">
    <source>
        <dbReference type="SAM" id="SignalP"/>
    </source>
</evidence>
<dbReference type="AlphaFoldDB" id="A0A1T5M0N1"/>
<proteinExistence type="predicted"/>
<keyword evidence="1" id="KW-0732">Signal</keyword>
<reference evidence="2 3" key="1">
    <citation type="submission" date="2017-02" db="EMBL/GenBank/DDBJ databases">
        <authorList>
            <person name="Peterson S.W."/>
        </authorList>
    </citation>
    <scope>NUCLEOTIDE SEQUENCE [LARGE SCALE GENOMIC DNA]</scope>
    <source>
        <strain evidence="2 3">DSM 25262</strain>
    </source>
</reference>
<dbReference type="EMBL" id="FUZU01000003">
    <property type="protein sequence ID" value="SKC81801.1"/>
    <property type="molecule type" value="Genomic_DNA"/>
</dbReference>
<dbReference type="OrthoDB" id="938768at2"/>
<evidence type="ECO:0000313" key="3">
    <source>
        <dbReference type="Proteomes" id="UP000190961"/>
    </source>
</evidence>
<accession>A0A1T5M0N1</accession>
<dbReference type="RefSeq" id="WP_143785846.1">
    <property type="nucleotide sequence ID" value="NZ_FUZU01000003.1"/>
</dbReference>
<feature type="chain" id="PRO_5012120492" description="Por secretion system C-terminal sorting domain-containing protein" evidence="1">
    <location>
        <begin position="24"/>
        <end position="186"/>
    </location>
</feature>
<gene>
    <name evidence="2" type="ORF">SAMN05660236_4021</name>
</gene>
<evidence type="ECO:0000313" key="2">
    <source>
        <dbReference type="EMBL" id="SKC81801.1"/>
    </source>
</evidence>
<feature type="signal peptide" evidence="1">
    <location>
        <begin position="1"/>
        <end position="23"/>
    </location>
</feature>
<keyword evidence="3" id="KW-1185">Reference proteome</keyword>